<feature type="signal peptide" evidence="1">
    <location>
        <begin position="1"/>
        <end position="27"/>
    </location>
</feature>
<dbReference type="EMBL" id="JAVDPW010000010">
    <property type="protein sequence ID" value="MDR6293086.1"/>
    <property type="molecule type" value="Genomic_DNA"/>
</dbReference>
<proteinExistence type="predicted"/>
<comment type="caution">
    <text evidence="2">The sequence shown here is derived from an EMBL/GenBank/DDBJ whole genome shotgun (WGS) entry which is preliminary data.</text>
</comment>
<keyword evidence="1" id="KW-0732">Signal</keyword>
<evidence type="ECO:0008006" key="4">
    <source>
        <dbReference type="Google" id="ProtNLM"/>
    </source>
</evidence>
<keyword evidence="3" id="KW-1185">Reference proteome</keyword>
<accession>A0ABU1JWT7</accession>
<dbReference type="Proteomes" id="UP001262410">
    <property type="component" value="Unassembled WGS sequence"/>
</dbReference>
<reference evidence="2 3" key="1">
    <citation type="submission" date="2023-07" db="EMBL/GenBank/DDBJ databases">
        <title>Sorghum-associated microbial communities from plants grown in Nebraska, USA.</title>
        <authorList>
            <person name="Schachtman D."/>
        </authorList>
    </citation>
    <scope>NUCLEOTIDE SEQUENCE [LARGE SCALE GENOMIC DNA]</scope>
    <source>
        <strain evidence="2 3">584</strain>
    </source>
</reference>
<name>A0ABU1JWT7_9PROT</name>
<organism evidence="2 3">
    <name type="scientific">Inquilinus ginsengisoli</name>
    <dbReference type="NCBI Taxonomy" id="363840"/>
    <lineage>
        <taxon>Bacteria</taxon>
        <taxon>Pseudomonadati</taxon>
        <taxon>Pseudomonadota</taxon>
        <taxon>Alphaproteobacteria</taxon>
        <taxon>Rhodospirillales</taxon>
        <taxon>Rhodospirillaceae</taxon>
        <taxon>Inquilinus</taxon>
    </lineage>
</organism>
<evidence type="ECO:0000256" key="1">
    <source>
        <dbReference type="SAM" id="SignalP"/>
    </source>
</evidence>
<evidence type="ECO:0000313" key="3">
    <source>
        <dbReference type="Proteomes" id="UP001262410"/>
    </source>
</evidence>
<evidence type="ECO:0000313" key="2">
    <source>
        <dbReference type="EMBL" id="MDR6293086.1"/>
    </source>
</evidence>
<protein>
    <recommendedName>
        <fullName evidence="4">DUF4198 domain-containing protein</fullName>
    </recommendedName>
</protein>
<feature type="chain" id="PRO_5045291397" description="DUF4198 domain-containing protein" evidence="1">
    <location>
        <begin position="28"/>
        <end position="109"/>
    </location>
</feature>
<gene>
    <name evidence="2" type="ORF">E9232_005631</name>
</gene>
<dbReference type="RefSeq" id="WP_309799739.1">
    <property type="nucleotide sequence ID" value="NZ_JAVDPW010000010.1"/>
</dbReference>
<sequence>MDTMQRIRSGAAVLPVLLAFGHGPAAAHDIWINRGGYVEYGTTNHCCGERDCTPWPRSDIEESHDGFTIRSTGEFVPRFKTLSSEDGDYWICRKSTHAVRCFFTPSPGS</sequence>